<dbReference type="SMART" id="SM01008">
    <property type="entry name" value="Ald_Xan_dh_C"/>
    <property type="match status" value="1"/>
</dbReference>
<protein>
    <submittedName>
        <fullName evidence="4">Xanthine dehydrogenase family protein, large subunit</fullName>
    </submittedName>
</protein>
<comment type="caution">
    <text evidence="4">The sequence shown here is derived from an EMBL/GenBank/DDBJ whole genome shotgun (WGS) entry which is preliminary data.</text>
</comment>
<dbReference type="GO" id="GO:0005506">
    <property type="term" value="F:iron ion binding"/>
    <property type="evidence" value="ECO:0007669"/>
    <property type="project" value="InterPro"/>
</dbReference>
<dbReference type="Gene3D" id="3.90.1170.50">
    <property type="entry name" value="Aldehyde oxidase/xanthine dehydrogenase, a/b hammerhead"/>
    <property type="match status" value="1"/>
</dbReference>
<dbReference type="SUPFAM" id="SSF54665">
    <property type="entry name" value="CO dehydrogenase molybdoprotein N-domain-like"/>
    <property type="match status" value="1"/>
</dbReference>
<dbReference type="Gene3D" id="3.30.365.10">
    <property type="entry name" value="Aldehyde oxidase/xanthine dehydrogenase, molybdopterin binding domain"/>
    <property type="match status" value="4"/>
</dbReference>
<dbReference type="PANTHER" id="PTHR11908:SF132">
    <property type="entry name" value="ALDEHYDE OXIDASE 1-RELATED"/>
    <property type="match status" value="1"/>
</dbReference>
<dbReference type="Pfam" id="PF20256">
    <property type="entry name" value="MoCoBD_2"/>
    <property type="match status" value="1"/>
</dbReference>
<dbReference type="InterPro" id="IPR008274">
    <property type="entry name" value="AldOxase/xan_DH_MoCoBD1"/>
</dbReference>
<dbReference type="EMBL" id="AAOT01000037">
    <property type="protein sequence ID" value="EAR50086.1"/>
    <property type="molecule type" value="Genomic_DNA"/>
</dbReference>
<dbReference type="RefSeq" id="WP_007254813.1">
    <property type="nucleotide sequence ID" value="NZ_CH724107.1"/>
</dbReference>
<dbReference type="InterPro" id="IPR000674">
    <property type="entry name" value="Ald_Oxase/Xan_DH_a/b"/>
</dbReference>
<dbReference type="PANTHER" id="PTHR11908">
    <property type="entry name" value="XANTHINE DEHYDROGENASE"/>
    <property type="match status" value="1"/>
</dbReference>
<dbReference type="InterPro" id="IPR016208">
    <property type="entry name" value="Ald_Oxase/xanthine_DH-like"/>
</dbReference>
<evidence type="ECO:0000313" key="5">
    <source>
        <dbReference type="Proteomes" id="UP000003635"/>
    </source>
</evidence>
<evidence type="ECO:0000256" key="1">
    <source>
        <dbReference type="ARBA" id="ARBA00022505"/>
    </source>
</evidence>
<feature type="domain" description="Aldehyde oxidase/xanthine dehydrogenase a/b hammerhead" evidence="3">
    <location>
        <begin position="20"/>
        <end position="140"/>
    </location>
</feature>
<dbReference type="OrthoDB" id="9758509at2"/>
<accession>Q2CBP5</accession>
<reference evidence="4 5" key="1">
    <citation type="journal article" date="2010" name="J. Bacteriol.">
        <title>Genome sequences of Oceanicola granulosus HTCC2516(T) and Oceanicola batsensis HTCC2597(TDelta).</title>
        <authorList>
            <person name="Thrash J.C."/>
            <person name="Cho J.C."/>
            <person name="Vergin K.L."/>
            <person name="Giovannoni S.J."/>
        </authorList>
    </citation>
    <scope>NUCLEOTIDE SEQUENCE [LARGE SCALE GENOMIC DNA]</scope>
    <source>
        <strain evidence="5">ATCC BAA-861 / DSM 15982 / KCTC 12143 / HTCC2516</strain>
    </source>
</reference>
<dbReference type="InterPro" id="IPR046867">
    <property type="entry name" value="AldOxase/xan_DH_MoCoBD2"/>
</dbReference>
<name>Q2CBP5_OCEGH</name>
<dbReference type="InterPro" id="IPR036856">
    <property type="entry name" value="Ald_Oxase/Xan_DH_a/b_sf"/>
</dbReference>
<dbReference type="SUPFAM" id="SSF56003">
    <property type="entry name" value="Molybdenum cofactor-binding domain"/>
    <property type="match status" value="1"/>
</dbReference>
<dbReference type="HOGENOM" id="CLU_001681_2_0_5"/>
<dbReference type="STRING" id="314256.OG2516_06434"/>
<sequence>MQKFGKSQPVKRVEDVRFLTGHGRYVDDIAPEGALHGFVVRSPVAHGEITVLDVAEARQAPGVVAVLTLADLEAAGMNVAMDTDPVKNLDGSRGATPERPVLARERVRFVGEPVAFVVAESLAEARDAAELIEFDVDELPVHVETAVGGPAIHPEAPDNRAYEFGLGEREAVAAAIDAAAHVVQCKVVGNRIIVNSLEPRGCFAEPLEGGRFHVCVNGQGVWGAKSDLAAAFGVDEAEVRVTNPDVGGGFGMKGSIYPEVYLVAAAARQLGRPVRWMGERTESMLSDNGGRDLVSTSTLAFDADHRITAYQVHTVSNLGAYNSNYAQHIQSTLFAKVMPGVYDIPAAWLHVEGVFTNTVQIDAYRGAGRPEAIYVLERSMDNAARVLGVDPLELRRKNFIPPAAFPYTSPTGVTYDVGEFDKVLARAEAEADFAGFAARRAESARHGKKRGLGVCYYIESILGDKAENVKVVFEDDGSVSLYVGTQSNGQGHETVYAQFLADQTGIPAERIKVIQGDSDLIAWGGGTGGSRSVTTQNNATLVAADVMVQRFTAFLADKEGVDAAEIGFDDETFRIPGSNMTPTMMDVAEMARAEGRDELLTIAERGELEQMSFPNGCHVAEVEVDPATGVTEVVRYTVVDDLGNLINPMLAEGQVHGGVAQGIGQAISELAVYDETGQALTASFMDYAMPRAIDMPWVNFHSEPTPSKNNPMGMKGCGEAGTVGACAAVANAVQDALWEDGVREVQMPFTPLRVWQMLNGAMGAAA</sequence>
<proteinExistence type="predicted"/>
<keyword evidence="5" id="KW-1185">Reference proteome</keyword>
<evidence type="ECO:0000256" key="2">
    <source>
        <dbReference type="ARBA" id="ARBA00023002"/>
    </source>
</evidence>
<evidence type="ECO:0000313" key="4">
    <source>
        <dbReference type="EMBL" id="EAR50086.1"/>
    </source>
</evidence>
<organism evidence="4 5">
    <name type="scientific">Oceanicola granulosus (strain ATCC BAA-861 / DSM 15982 / KCTC 12143 / HTCC2516)</name>
    <dbReference type="NCBI Taxonomy" id="314256"/>
    <lineage>
        <taxon>Bacteria</taxon>
        <taxon>Pseudomonadati</taxon>
        <taxon>Pseudomonadota</taxon>
        <taxon>Alphaproteobacteria</taxon>
        <taxon>Rhodobacterales</taxon>
        <taxon>Roseobacteraceae</taxon>
        <taxon>Oceanicola</taxon>
    </lineage>
</organism>
<dbReference type="GO" id="GO:0016491">
    <property type="term" value="F:oxidoreductase activity"/>
    <property type="evidence" value="ECO:0007669"/>
    <property type="project" value="UniProtKB-KW"/>
</dbReference>
<dbReference type="Pfam" id="PF01315">
    <property type="entry name" value="Ald_Xan_dh_C"/>
    <property type="match status" value="1"/>
</dbReference>
<keyword evidence="2" id="KW-0560">Oxidoreductase</keyword>
<keyword evidence="1" id="KW-0500">Molybdenum</keyword>
<dbReference type="Proteomes" id="UP000003635">
    <property type="component" value="Unassembled WGS sequence"/>
</dbReference>
<dbReference type="InterPro" id="IPR037165">
    <property type="entry name" value="AldOxase/xan_DH_Mopterin-bd_sf"/>
</dbReference>
<gene>
    <name evidence="4" type="ORF">OG2516_06434</name>
</gene>
<evidence type="ECO:0000259" key="3">
    <source>
        <dbReference type="SMART" id="SM01008"/>
    </source>
</evidence>
<dbReference type="AlphaFoldDB" id="Q2CBP5"/>
<dbReference type="eggNOG" id="COG1529">
    <property type="taxonomic scope" value="Bacteria"/>
</dbReference>
<dbReference type="Pfam" id="PF02738">
    <property type="entry name" value="MoCoBD_1"/>
    <property type="match status" value="1"/>
</dbReference>